<dbReference type="VEuPathDB" id="PlasmoDB:C922_05617"/>
<protein>
    <submittedName>
        <fullName evidence="2">Uncharacterized protein</fullName>
    </submittedName>
</protein>
<reference evidence="2 3" key="1">
    <citation type="submission" date="2013-02" db="EMBL/GenBank/DDBJ databases">
        <title>The Genome Sequence of Plasmodium inui San Antonio 1.</title>
        <authorList>
            <consortium name="The Broad Institute Genome Sequencing Platform"/>
            <consortium name="The Broad Institute Genome Sequencing Center for Infectious Disease"/>
            <person name="Neafsey D."/>
            <person name="Cheeseman I."/>
            <person name="Volkman S."/>
            <person name="Adams J."/>
            <person name="Walker B."/>
            <person name="Young S.K."/>
            <person name="Zeng Q."/>
            <person name="Gargeya S."/>
            <person name="Fitzgerald M."/>
            <person name="Haas B."/>
            <person name="Abouelleil A."/>
            <person name="Alvarado L."/>
            <person name="Arachchi H.M."/>
            <person name="Berlin A.M."/>
            <person name="Chapman S.B."/>
            <person name="Dewar J."/>
            <person name="Goldberg J."/>
            <person name="Griggs A."/>
            <person name="Gujja S."/>
            <person name="Hansen M."/>
            <person name="Howarth C."/>
            <person name="Imamovic A."/>
            <person name="Larimer J."/>
            <person name="McCowan C."/>
            <person name="Murphy C."/>
            <person name="Neiman D."/>
            <person name="Pearson M."/>
            <person name="Priest M."/>
            <person name="Roberts A."/>
            <person name="Saif S."/>
            <person name="Shea T."/>
            <person name="Sisk P."/>
            <person name="Sykes S."/>
            <person name="Wortman J."/>
            <person name="Nusbaum C."/>
            <person name="Birren B."/>
        </authorList>
    </citation>
    <scope>NUCLEOTIDE SEQUENCE [LARGE SCALE GENOMIC DNA]</scope>
    <source>
        <strain evidence="2 3">San Antonio 1</strain>
    </source>
</reference>
<feature type="region of interest" description="Disordered" evidence="1">
    <location>
        <begin position="1"/>
        <end position="61"/>
    </location>
</feature>
<dbReference type="Proteomes" id="UP000030640">
    <property type="component" value="Unassembled WGS sequence"/>
</dbReference>
<evidence type="ECO:0000256" key="1">
    <source>
        <dbReference type="SAM" id="MobiDB-lite"/>
    </source>
</evidence>
<evidence type="ECO:0000313" key="3">
    <source>
        <dbReference type="Proteomes" id="UP000030640"/>
    </source>
</evidence>
<gene>
    <name evidence="2" type="ORF">C922_05617</name>
</gene>
<sequence>MQKGRSRERRQNPRAQYEKEDGLNRSRGCDGSEGGAENGGKPKGQEDRTRVGGGIIPLNKG</sequence>
<feature type="compositionally biased region" description="Gly residues" evidence="1">
    <location>
        <begin position="31"/>
        <end position="42"/>
    </location>
</feature>
<accession>W6ZXN5</accession>
<feature type="compositionally biased region" description="Basic and acidic residues" evidence="1">
    <location>
        <begin position="16"/>
        <end position="30"/>
    </location>
</feature>
<dbReference type="GeneID" id="20040891"/>
<proteinExistence type="predicted"/>
<dbReference type="EMBL" id="KI965571">
    <property type="protein sequence ID" value="EUD64005.1"/>
    <property type="molecule type" value="Genomic_DNA"/>
</dbReference>
<name>W6ZXN5_9APIC</name>
<dbReference type="RefSeq" id="XP_008819410.1">
    <property type="nucleotide sequence ID" value="XM_008821188.1"/>
</dbReference>
<organism evidence="2 3">
    <name type="scientific">Plasmodium inui San Antonio 1</name>
    <dbReference type="NCBI Taxonomy" id="1237626"/>
    <lineage>
        <taxon>Eukaryota</taxon>
        <taxon>Sar</taxon>
        <taxon>Alveolata</taxon>
        <taxon>Apicomplexa</taxon>
        <taxon>Aconoidasida</taxon>
        <taxon>Haemosporida</taxon>
        <taxon>Plasmodiidae</taxon>
        <taxon>Plasmodium</taxon>
        <taxon>Plasmodium (Plasmodium)</taxon>
    </lineage>
</organism>
<keyword evidence="3" id="KW-1185">Reference proteome</keyword>
<dbReference type="AlphaFoldDB" id="W6ZXN5"/>
<evidence type="ECO:0000313" key="2">
    <source>
        <dbReference type="EMBL" id="EUD64005.1"/>
    </source>
</evidence>